<reference evidence="2" key="1">
    <citation type="submission" date="2021-06" db="EMBL/GenBank/DDBJ databases">
        <authorList>
            <person name="Hodson N. C."/>
            <person name="Mongue J. A."/>
            <person name="Jaron S. K."/>
        </authorList>
    </citation>
    <scope>NUCLEOTIDE SEQUENCE</scope>
</reference>
<proteinExistence type="predicted"/>
<keyword evidence="1" id="KW-1133">Transmembrane helix</keyword>
<gene>
    <name evidence="2" type="ORF">AFUS01_LOCUS29210</name>
</gene>
<dbReference type="EMBL" id="CAJVCH010429113">
    <property type="protein sequence ID" value="CAG7818726.1"/>
    <property type="molecule type" value="Genomic_DNA"/>
</dbReference>
<feature type="transmembrane region" description="Helical" evidence="1">
    <location>
        <begin position="13"/>
        <end position="32"/>
    </location>
</feature>
<name>A0A8J2P8H1_9HEXA</name>
<evidence type="ECO:0000313" key="2">
    <source>
        <dbReference type="EMBL" id="CAG7818726.1"/>
    </source>
</evidence>
<keyword evidence="1" id="KW-0812">Transmembrane</keyword>
<dbReference type="AlphaFoldDB" id="A0A8J2P8H1"/>
<protein>
    <submittedName>
        <fullName evidence="2">Uncharacterized protein</fullName>
    </submittedName>
</protein>
<accession>A0A8J2P8H1</accession>
<keyword evidence="3" id="KW-1185">Reference proteome</keyword>
<comment type="caution">
    <text evidence="2">The sequence shown here is derived from an EMBL/GenBank/DDBJ whole genome shotgun (WGS) entry which is preliminary data.</text>
</comment>
<organism evidence="2 3">
    <name type="scientific">Allacma fusca</name>
    <dbReference type="NCBI Taxonomy" id="39272"/>
    <lineage>
        <taxon>Eukaryota</taxon>
        <taxon>Metazoa</taxon>
        <taxon>Ecdysozoa</taxon>
        <taxon>Arthropoda</taxon>
        <taxon>Hexapoda</taxon>
        <taxon>Collembola</taxon>
        <taxon>Symphypleona</taxon>
        <taxon>Sminthuridae</taxon>
        <taxon>Allacma</taxon>
    </lineage>
</organism>
<evidence type="ECO:0000313" key="3">
    <source>
        <dbReference type="Proteomes" id="UP000708208"/>
    </source>
</evidence>
<sequence length="136" mass="15331">MLLHPFMSTSSKIYFFNGILTNWLTGMFCAYSHSLRRVVPEMSYRIGSTDISLHVSFFRSRLHQTFAAALLPRSAPAVSIIAVDCTEYNHRGTVESHKCLHDVGLNTTRTITVNEGDMFEGNVRHQIPPTSCHCNL</sequence>
<dbReference type="Proteomes" id="UP000708208">
    <property type="component" value="Unassembled WGS sequence"/>
</dbReference>
<evidence type="ECO:0000256" key="1">
    <source>
        <dbReference type="SAM" id="Phobius"/>
    </source>
</evidence>
<keyword evidence="1" id="KW-0472">Membrane</keyword>